<protein>
    <recommendedName>
        <fullName evidence="9">Trimeric autotransporter adhesin YadA-like C-terminal membrane anchor domain-containing protein</fullName>
    </recommendedName>
</protein>
<dbReference type="Pfam" id="PF03895">
    <property type="entry name" value="YadA_anchor"/>
    <property type="match status" value="1"/>
</dbReference>
<dbReference type="EMBL" id="CP028956">
    <property type="protein sequence ID" value="AWC93339.1"/>
    <property type="molecule type" value="Genomic_DNA"/>
</dbReference>
<dbReference type="GO" id="GO:0009986">
    <property type="term" value="C:cell surface"/>
    <property type="evidence" value="ECO:0007669"/>
    <property type="project" value="UniProtKB-SubCell"/>
</dbReference>
<evidence type="ECO:0000256" key="5">
    <source>
        <dbReference type="ARBA" id="ARBA00022729"/>
    </source>
</evidence>
<evidence type="ECO:0000313" key="10">
    <source>
        <dbReference type="EMBL" id="AWC93339.1"/>
    </source>
</evidence>
<organism evidence="10 11">
    <name type="scientific">Morganella morganii</name>
    <name type="common">Proteus morganii</name>
    <dbReference type="NCBI Taxonomy" id="582"/>
    <lineage>
        <taxon>Bacteria</taxon>
        <taxon>Pseudomonadati</taxon>
        <taxon>Pseudomonadota</taxon>
        <taxon>Gammaproteobacteria</taxon>
        <taxon>Enterobacterales</taxon>
        <taxon>Morganellaceae</taxon>
        <taxon>Morganella</taxon>
    </lineage>
</organism>
<dbReference type="GO" id="GO:0009279">
    <property type="term" value="C:cell outer membrane"/>
    <property type="evidence" value="ECO:0007669"/>
    <property type="project" value="UniProtKB-SubCell"/>
</dbReference>
<dbReference type="InterPro" id="IPR045584">
    <property type="entry name" value="Pilin-like"/>
</dbReference>
<dbReference type="Proteomes" id="UP000244682">
    <property type="component" value="Chromosome"/>
</dbReference>
<comment type="subcellular location">
    <subcellularLocation>
        <location evidence="2">Cell outer membrane</location>
    </subcellularLocation>
    <subcellularLocation>
        <location evidence="1">Cell surface</location>
    </subcellularLocation>
</comment>
<accession>A0AAU8ZK08</accession>
<evidence type="ECO:0000256" key="6">
    <source>
        <dbReference type="ARBA" id="ARBA00023136"/>
    </source>
</evidence>
<dbReference type="Gene3D" id="1.20.5.2280">
    <property type="match status" value="1"/>
</dbReference>
<keyword evidence="3" id="KW-1134">Transmembrane beta strand</keyword>
<dbReference type="InterPro" id="IPR005594">
    <property type="entry name" value="YadA_C"/>
</dbReference>
<evidence type="ECO:0000313" key="11">
    <source>
        <dbReference type="Proteomes" id="UP000244682"/>
    </source>
</evidence>
<reference evidence="10 11" key="1">
    <citation type="submission" date="2018-04" db="EMBL/GenBank/DDBJ databases">
        <title>Whole genome sequencing of Morganella morganii AR_0133.</title>
        <authorList>
            <person name="Conlan S."/>
            <person name="Thomas P.J."/>
            <person name="Mullikin J."/>
            <person name="Frank K.M."/>
            <person name="Segre J.A."/>
        </authorList>
    </citation>
    <scope>NUCLEOTIDE SEQUENCE [LARGE SCALE GENOMIC DNA]</scope>
    <source>
        <strain evidence="10 11">AR_0133</strain>
    </source>
</reference>
<feature type="signal peptide" evidence="8">
    <location>
        <begin position="1"/>
        <end position="22"/>
    </location>
</feature>
<gene>
    <name evidence="10" type="ORF">AM380_06640</name>
</gene>
<evidence type="ECO:0000256" key="4">
    <source>
        <dbReference type="ARBA" id="ARBA00022692"/>
    </source>
</evidence>
<dbReference type="RefSeq" id="WP_108655836.1">
    <property type="nucleotide sequence ID" value="NZ_CP028956.1"/>
</dbReference>
<keyword evidence="7" id="KW-0998">Cell outer membrane</keyword>
<keyword evidence="6" id="KW-0472">Membrane</keyword>
<evidence type="ECO:0000259" key="9">
    <source>
        <dbReference type="Pfam" id="PF03895"/>
    </source>
</evidence>
<feature type="chain" id="PRO_5043594271" description="Trimeric autotransporter adhesin YadA-like C-terminal membrane anchor domain-containing protein" evidence="8">
    <location>
        <begin position="23"/>
        <end position="242"/>
    </location>
</feature>
<evidence type="ECO:0000256" key="7">
    <source>
        <dbReference type="ARBA" id="ARBA00023237"/>
    </source>
</evidence>
<dbReference type="Gene3D" id="3.30.1300.30">
    <property type="entry name" value="GSPII I/J protein-like"/>
    <property type="match status" value="1"/>
</dbReference>
<feature type="domain" description="Trimeric autotransporter adhesin YadA-like C-terminal membrane anchor" evidence="9">
    <location>
        <begin position="186"/>
        <end position="242"/>
    </location>
</feature>
<dbReference type="SUPFAM" id="SSF54523">
    <property type="entry name" value="Pili subunits"/>
    <property type="match status" value="1"/>
</dbReference>
<evidence type="ECO:0000256" key="1">
    <source>
        <dbReference type="ARBA" id="ARBA00004241"/>
    </source>
</evidence>
<keyword evidence="4" id="KW-0812">Transmembrane</keyword>
<evidence type="ECO:0000256" key="3">
    <source>
        <dbReference type="ARBA" id="ARBA00022452"/>
    </source>
</evidence>
<evidence type="ECO:0000256" key="8">
    <source>
        <dbReference type="SAM" id="SignalP"/>
    </source>
</evidence>
<name>A0AAU8ZK08_MORMO</name>
<dbReference type="AlphaFoldDB" id="A0AAU8ZK08"/>
<proteinExistence type="predicted"/>
<keyword evidence="5 8" id="KW-0732">Signal</keyword>
<evidence type="ECO:0000256" key="2">
    <source>
        <dbReference type="ARBA" id="ARBA00004442"/>
    </source>
</evidence>
<sequence length="242" mass="26512">MNTRYKTVISTLFLLITATASADITDTKIDAALRESKHYTDIKISQKGTEIRQNLMLETVKALSATSQSLMNNIDKASSDSVSTSNNYTDQKFDAINNDIESSKADILSESQTYTNNQVSNLHTTIKRSESQAVSSSRQYTDTRFNELETSMNGRFNLVEQQMNKNADRANAGIASVAAMANIPYTDNTRFSMGLGAGNYRNGNAVAFGGQLRMENNVNLRTSVSWNSEDSAVYGAGVAFGF</sequence>